<proteinExistence type="predicted"/>
<evidence type="ECO:0000313" key="3">
    <source>
        <dbReference type="EMBL" id="GHP10010.1"/>
    </source>
</evidence>
<dbReference type="Proteomes" id="UP000660262">
    <property type="component" value="Unassembled WGS sequence"/>
</dbReference>
<organism evidence="3 4">
    <name type="scientific">Pycnococcus provasolii</name>
    <dbReference type="NCBI Taxonomy" id="41880"/>
    <lineage>
        <taxon>Eukaryota</taxon>
        <taxon>Viridiplantae</taxon>
        <taxon>Chlorophyta</taxon>
        <taxon>Pseudoscourfieldiophyceae</taxon>
        <taxon>Pseudoscourfieldiales</taxon>
        <taxon>Pycnococcaceae</taxon>
        <taxon>Pycnococcus</taxon>
    </lineage>
</organism>
<dbReference type="Pfam" id="PF25809">
    <property type="entry name" value="STEEP1"/>
    <property type="match status" value="1"/>
</dbReference>
<dbReference type="EMBL" id="BNJQ01000027">
    <property type="protein sequence ID" value="GHP10010.1"/>
    <property type="molecule type" value="Genomic_DNA"/>
</dbReference>
<gene>
    <name evidence="3" type="ORF">PPROV_000874300</name>
</gene>
<comment type="caution">
    <text evidence="3">The sequence shown here is derived from an EMBL/GenBank/DDBJ whole genome shotgun (WGS) entry which is preliminary data.</text>
</comment>
<sequence>MGKKTVTTYTSESAEHERRAKAKALGVGAVAAPALTVHHCRFTGEPVVMLSQALSRIPRRQRDGALCIELATTDGEVAKLYAKTDPKPRYVRLRDANGRVEQRHEVYVNVPTDGIGAGVASTVPVGYRETVDSLRVFLFADALETNVSTSFSDAPLDAHPSQKRVRSGEGWEDVYERRAKASRLS</sequence>
<feature type="domain" description="STEEP1" evidence="2">
    <location>
        <begin position="34"/>
        <end position="109"/>
    </location>
</feature>
<feature type="region of interest" description="Disordered" evidence="1">
    <location>
        <begin position="150"/>
        <end position="170"/>
    </location>
</feature>
<keyword evidence="4" id="KW-1185">Reference proteome</keyword>
<evidence type="ECO:0000259" key="2">
    <source>
        <dbReference type="Pfam" id="PF25809"/>
    </source>
</evidence>
<name>A0A830HW60_9CHLO</name>
<reference evidence="3" key="1">
    <citation type="submission" date="2020-10" db="EMBL/GenBank/DDBJ databases">
        <title>Unveiling of a novel bifunctional photoreceptor, Dualchrome1, isolated from a cosmopolitan green alga.</title>
        <authorList>
            <person name="Suzuki S."/>
            <person name="Kawachi M."/>
        </authorList>
    </citation>
    <scope>NUCLEOTIDE SEQUENCE</scope>
    <source>
        <strain evidence="3">NIES 2893</strain>
    </source>
</reference>
<evidence type="ECO:0000256" key="1">
    <source>
        <dbReference type="SAM" id="MobiDB-lite"/>
    </source>
</evidence>
<evidence type="ECO:0000313" key="4">
    <source>
        <dbReference type="Proteomes" id="UP000660262"/>
    </source>
</evidence>
<protein>
    <recommendedName>
        <fullName evidence="2">STEEP1 domain-containing protein</fullName>
    </recommendedName>
</protein>
<accession>A0A830HW60</accession>
<dbReference type="AlphaFoldDB" id="A0A830HW60"/>
<dbReference type="InterPro" id="IPR057965">
    <property type="entry name" value="STEEP1_dom"/>
</dbReference>